<dbReference type="InterPro" id="IPR037045">
    <property type="entry name" value="S8pro/Inhibitor_I9_sf"/>
</dbReference>
<feature type="non-terminal residue" evidence="3">
    <location>
        <position position="142"/>
    </location>
</feature>
<evidence type="ECO:0000313" key="4">
    <source>
        <dbReference type="Proteomes" id="UP000775547"/>
    </source>
</evidence>
<feature type="chain" id="PRO_5040461523" description="Inhibitor I9 domain-containing protein" evidence="1">
    <location>
        <begin position="18"/>
        <end position="142"/>
    </location>
</feature>
<feature type="signal peptide" evidence="1">
    <location>
        <begin position="1"/>
        <end position="17"/>
    </location>
</feature>
<comment type="caution">
    <text evidence="3">The sequence shown here is derived from an EMBL/GenBank/DDBJ whole genome shotgun (WGS) entry which is preliminary data.</text>
</comment>
<dbReference type="InterPro" id="IPR010259">
    <property type="entry name" value="S8pro/Inhibitor_I9"/>
</dbReference>
<dbReference type="OrthoDB" id="19448at2759"/>
<protein>
    <recommendedName>
        <fullName evidence="2">Inhibitor I9 domain-containing protein</fullName>
    </recommendedName>
</protein>
<dbReference type="Pfam" id="PF05922">
    <property type="entry name" value="Inhibitor_I9"/>
    <property type="match status" value="1"/>
</dbReference>
<dbReference type="Gene3D" id="3.30.70.80">
    <property type="entry name" value="Peptidase S8 propeptide/proteinase inhibitor I9"/>
    <property type="match status" value="1"/>
</dbReference>
<dbReference type="EMBL" id="JABCKV010000363">
    <property type="protein sequence ID" value="KAG5641207.1"/>
    <property type="molecule type" value="Genomic_DNA"/>
</dbReference>
<dbReference type="SUPFAM" id="SSF54897">
    <property type="entry name" value="Protease propeptides/inhibitors"/>
    <property type="match status" value="1"/>
</dbReference>
<keyword evidence="1" id="KW-0732">Signal</keyword>
<name>A0A9P7FZ52_9AGAR</name>
<dbReference type="AlphaFoldDB" id="A0A9P7FZ52"/>
<sequence>MQFFVTAIIVLAAPVFAGPAPLRVVSDKSNGRYIVKLKDGIAKSQVFGQLGKDLKVTHDWSVIHGFAGYLSDDAVDVLRASPDVEYVAEDGIVTAFVTQTNAPWGLARLSQYGKLANQNASDLTFSYTYDKSAGAGVDVYVV</sequence>
<feature type="domain" description="Inhibitor I9" evidence="2">
    <location>
        <begin position="62"/>
        <end position="94"/>
    </location>
</feature>
<dbReference type="Proteomes" id="UP000775547">
    <property type="component" value="Unassembled WGS sequence"/>
</dbReference>
<reference evidence="3" key="1">
    <citation type="submission" date="2020-07" db="EMBL/GenBank/DDBJ databases">
        <authorList>
            <person name="Nieuwenhuis M."/>
            <person name="Van De Peppel L.J.J."/>
        </authorList>
    </citation>
    <scope>NUCLEOTIDE SEQUENCE</scope>
    <source>
        <strain evidence="3">AP01</strain>
        <tissue evidence="3">Mycelium</tissue>
    </source>
</reference>
<proteinExistence type="predicted"/>
<evidence type="ECO:0000259" key="2">
    <source>
        <dbReference type="Pfam" id="PF05922"/>
    </source>
</evidence>
<accession>A0A9P7FZ52</accession>
<keyword evidence="4" id="KW-1185">Reference proteome</keyword>
<evidence type="ECO:0000256" key="1">
    <source>
        <dbReference type="SAM" id="SignalP"/>
    </source>
</evidence>
<organism evidence="3 4">
    <name type="scientific">Asterophora parasitica</name>
    <dbReference type="NCBI Taxonomy" id="117018"/>
    <lineage>
        <taxon>Eukaryota</taxon>
        <taxon>Fungi</taxon>
        <taxon>Dikarya</taxon>
        <taxon>Basidiomycota</taxon>
        <taxon>Agaricomycotina</taxon>
        <taxon>Agaricomycetes</taxon>
        <taxon>Agaricomycetidae</taxon>
        <taxon>Agaricales</taxon>
        <taxon>Tricholomatineae</taxon>
        <taxon>Lyophyllaceae</taxon>
        <taxon>Asterophora</taxon>
    </lineage>
</organism>
<gene>
    <name evidence="3" type="ORF">DXG03_005771</name>
</gene>
<evidence type="ECO:0000313" key="3">
    <source>
        <dbReference type="EMBL" id="KAG5641207.1"/>
    </source>
</evidence>
<reference evidence="3" key="2">
    <citation type="submission" date="2021-10" db="EMBL/GenBank/DDBJ databases">
        <title>Phylogenomics reveals ancestral predisposition of the termite-cultivated fungus Termitomyces towards a domesticated lifestyle.</title>
        <authorList>
            <person name="Auxier B."/>
            <person name="Grum-Grzhimaylo A."/>
            <person name="Cardenas M.E."/>
            <person name="Lodge J.D."/>
            <person name="Laessoe T."/>
            <person name="Pedersen O."/>
            <person name="Smith M.E."/>
            <person name="Kuyper T.W."/>
            <person name="Franco-Molano E.A."/>
            <person name="Baroni T.J."/>
            <person name="Aanen D.K."/>
        </authorList>
    </citation>
    <scope>NUCLEOTIDE SEQUENCE</scope>
    <source>
        <strain evidence="3">AP01</strain>
        <tissue evidence="3">Mycelium</tissue>
    </source>
</reference>